<proteinExistence type="inferred from homology"/>
<evidence type="ECO:0000256" key="1">
    <source>
        <dbReference type="ARBA" id="ARBA00001946"/>
    </source>
</evidence>
<keyword evidence="3" id="KW-0808">Transferase</keyword>
<evidence type="ECO:0000256" key="8">
    <source>
        <dbReference type="ARBA" id="ARBA00022842"/>
    </source>
</evidence>
<evidence type="ECO:0000256" key="3">
    <source>
        <dbReference type="ARBA" id="ARBA00022679"/>
    </source>
</evidence>
<organism evidence="10">
    <name type="scientific">Hanusia phi</name>
    <dbReference type="NCBI Taxonomy" id="3032"/>
    <lineage>
        <taxon>Eukaryota</taxon>
        <taxon>Cryptophyceae</taxon>
        <taxon>Pyrenomonadales</taxon>
        <taxon>Geminigeraceae</taxon>
        <taxon>Hanusia</taxon>
    </lineage>
</organism>
<dbReference type="EMBL" id="HBEO01024003">
    <property type="protein sequence ID" value="CAD8494562.1"/>
    <property type="molecule type" value="Transcribed_RNA"/>
</dbReference>
<dbReference type="GO" id="GO:0070733">
    <property type="term" value="F:AMPylase activity"/>
    <property type="evidence" value="ECO:0007669"/>
    <property type="project" value="TreeGrafter"/>
</dbReference>
<dbReference type="Pfam" id="PF02696">
    <property type="entry name" value="SelO"/>
    <property type="match status" value="1"/>
</dbReference>
<keyword evidence="4" id="KW-0548">Nucleotidyltransferase</keyword>
<keyword evidence="5" id="KW-0479">Metal-binding</keyword>
<dbReference type="GO" id="GO:0046872">
    <property type="term" value="F:metal ion binding"/>
    <property type="evidence" value="ECO:0007669"/>
    <property type="project" value="UniProtKB-KW"/>
</dbReference>
<evidence type="ECO:0000256" key="4">
    <source>
        <dbReference type="ARBA" id="ARBA00022695"/>
    </source>
</evidence>
<gene>
    <name evidence="10" type="ORF">HPHI1048_LOCUS16173</name>
</gene>
<evidence type="ECO:0000256" key="2">
    <source>
        <dbReference type="ARBA" id="ARBA00009747"/>
    </source>
</evidence>
<sequence length="196" mass="22789">MSGGMDDVREVLTYAKRSVLSSIQDMWRRKLGLSKENNDLAQELFSEFEDLTRRSCGDWTITWRQLADVALVEEGSEDEKLVAPLLSAFYEPLTEELREGWIKFLKPWRSELMNEGTDAQQAAEQIRNENPMFIPREWMLVEAYKQADQNDFTLVHELYELFKDPYGVNVDQALVDKYYRLAPKEAFTKIGTASMT</sequence>
<dbReference type="PANTHER" id="PTHR32057:SF14">
    <property type="entry name" value="PROTEIN ADENYLYLTRANSFERASE SELO, MITOCHONDRIAL"/>
    <property type="match status" value="1"/>
</dbReference>
<reference evidence="10" key="1">
    <citation type="submission" date="2021-01" db="EMBL/GenBank/DDBJ databases">
        <authorList>
            <person name="Corre E."/>
            <person name="Pelletier E."/>
            <person name="Niang G."/>
            <person name="Scheremetjew M."/>
            <person name="Finn R."/>
            <person name="Kale V."/>
            <person name="Holt S."/>
            <person name="Cochrane G."/>
            <person name="Meng A."/>
            <person name="Brown T."/>
            <person name="Cohen L."/>
        </authorList>
    </citation>
    <scope>NUCLEOTIDE SEQUENCE</scope>
    <source>
        <strain evidence="10">CCMP325</strain>
    </source>
</reference>
<evidence type="ECO:0000313" key="10">
    <source>
        <dbReference type="EMBL" id="CAD8494562.1"/>
    </source>
</evidence>
<comment type="cofactor">
    <cofactor evidence="1">
        <name>Mg(2+)</name>
        <dbReference type="ChEBI" id="CHEBI:18420"/>
    </cofactor>
</comment>
<keyword evidence="6" id="KW-0547">Nucleotide-binding</keyword>
<comment type="similarity">
    <text evidence="2">Belongs to the SELO family.</text>
</comment>
<evidence type="ECO:0000256" key="5">
    <source>
        <dbReference type="ARBA" id="ARBA00022723"/>
    </source>
</evidence>
<keyword evidence="7" id="KW-0067">ATP-binding</keyword>
<keyword evidence="8" id="KW-0460">Magnesium</keyword>
<accession>A0A7S0EUP7</accession>
<dbReference type="GO" id="GO:0005524">
    <property type="term" value="F:ATP binding"/>
    <property type="evidence" value="ECO:0007669"/>
    <property type="project" value="UniProtKB-KW"/>
</dbReference>
<evidence type="ECO:0000256" key="6">
    <source>
        <dbReference type="ARBA" id="ARBA00022741"/>
    </source>
</evidence>
<dbReference type="InterPro" id="IPR003846">
    <property type="entry name" value="SelO"/>
</dbReference>
<dbReference type="AlphaFoldDB" id="A0A7S0EUP7"/>
<evidence type="ECO:0000256" key="9">
    <source>
        <dbReference type="ARBA" id="ARBA00031547"/>
    </source>
</evidence>
<protein>
    <recommendedName>
        <fullName evidence="9">Selenoprotein O</fullName>
    </recommendedName>
</protein>
<dbReference type="PANTHER" id="PTHR32057">
    <property type="entry name" value="PROTEIN ADENYLYLTRANSFERASE SELO, MITOCHONDRIAL"/>
    <property type="match status" value="1"/>
</dbReference>
<dbReference type="GO" id="GO:0005739">
    <property type="term" value="C:mitochondrion"/>
    <property type="evidence" value="ECO:0007669"/>
    <property type="project" value="TreeGrafter"/>
</dbReference>
<name>A0A7S0EUP7_9CRYP</name>
<evidence type="ECO:0000256" key="7">
    <source>
        <dbReference type="ARBA" id="ARBA00022840"/>
    </source>
</evidence>